<protein>
    <submittedName>
        <fullName evidence="2">Uncharacterized protein</fullName>
    </submittedName>
</protein>
<accession>A0AAV1XFB4</accession>
<feature type="compositionally biased region" description="Acidic residues" evidence="1">
    <location>
        <begin position="9"/>
        <end position="20"/>
    </location>
</feature>
<name>A0AAV1XFB4_LUPLU</name>
<gene>
    <name evidence="2" type="ORF">LLUT_LOCUS21500</name>
</gene>
<dbReference type="EMBL" id="CAXHTB010000015">
    <property type="protein sequence ID" value="CAL0320440.1"/>
    <property type="molecule type" value="Genomic_DNA"/>
</dbReference>
<feature type="region of interest" description="Disordered" evidence="1">
    <location>
        <begin position="1"/>
        <end position="26"/>
    </location>
</feature>
<evidence type="ECO:0000313" key="2">
    <source>
        <dbReference type="EMBL" id="CAL0320440.1"/>
    </source>
</evidence>
<comment type="caution">
    <text evidence="2">The sequence shown here is derived from an EMBL/GenBank/DDBJ whole genome shotgun (WGS) entry which is preliminary data.</text>
</comment>
<evidence type="ECO:0000313" key="3">
    <source>
        <dbReference type="Proteomes" id="UP001497480"/>
    </source>
</evidence>
<dbReference type="Proteomes" id="UP001497480">
    <property type="component" value="Unassembled WGS sequence"/>
</dbReference>
<sequence length="83" mass="9269">MGLSIMEVGGEEDEDEDEDEDKRSRRRSEINVWVQRVLGHLHTTSRYHQGVGFVVVVAVVSVRVGRVAWSMRGVYDGVGGARV</sequence>
<evidence type="ECO:0000256" key="1">
    <source>
        <dbReference type="SAM" id="MobiDB-lite"/>
    </source>
</evidence>
<proteinExistence type="predicted"/>
<dbReference type="AlphaFoldDB" id="A0AAV1XFB4"/>
<keyword evidence="3" id="KW-1185">Reference proteome</keyword>
<reference evidence="2 3" key="1">
    <citation type="submission" date="2024-03" db="EMBL/GenBank/DDBJ databases">
        <authorList>
            <person name="Martinez-Hernandez J."/>
        </authorList>
    </citation>
    <scope>NUCLEOTIDE SEQUENCE [LARGE SCALE GENOMIC DNA]</scope>
</reference>
<organism evidence="2 3">
    <name type="scientific">Lupinus luteus</name>
    <name type="common">European yellow lupine</name>
    <dbReference type="NCBI Taxonomy" id="3873"/>
    <lineage>
        <taxon>Eukaryota</taxon>
        <taxon>Viridiplantae</taxon>
        <taxon>Streptophyta</taxon>
        <taxon>Embryophyta</taxon>
        <taxon>Tracheophyta</taxon>
        <taxon>Spermatophyta</taxon>
        <taxon>Magnoliopsida</taxon>
        <taxon>eudicotyledons</taxon>
        <taxon>Gunneridae</taxon>
        <taxon>Pentapetalae</taxon>
        <taxon>rosids</taxon>
        <taxon>fabids</taxon>
        <taxon>Fabales</taxon>
        <taxon>Fabaceae</taxon>
        <taxon>Papilionoideae</taxon>
        <taxon>50 kb inversion clade</taxon>
        <taxon>genistoids sensu lato</taxon>
        <taxon>core genistoids</taxon>
        <taxon>Genisteae</taxon>
        <taxon>Lupinus</taxon>
    </lineage>
</organism>